<reference evidence="2" key="1">
    <citation type="submission" date="2021-02" db="EMBL/GenBank/DDBJ databases">
        <title>Genome sequence Cadophora malorum strain M34.</title>
        <authorList>
            <person name="Stefanovic E."/>
            <person name="Vu D."/>
            <person name="Scully C."/>
            <person name="Dijksterhuis J."/>
            <person name="Roader J."/>
            <person name="Houbraken J."/>
        </authorList>
    </citation>
    <scope>NUCLEOTIDE SEQUENCE</scope>
    <source>
        <strain evidence="2">M34</strain>
    </source>
</reference>
<dbReference type="PANTHER" id="PTHR34693">
    <property type="entry name" value="PROTEIN PAR32"/>
    <property type="match status" value="1"/>
</dbReference>
<dbReference type="PANTHER" id="PTHR34693:SF5">
    <property type="match status" value="1"/>
</dbReference>
<dbReference type="OrthoDB" id="4159136at2759"/>
<dbReference type="InterPro" id="IPR022024">
    <property type="entry name" value="DUF3602"/>
</dbReference>
<gene>
    <name evidence="2" type="ORF">IFR04_013668</name>
</gene>
<proteinExistence type="predicted"/>
<sequence>MSDIYKKVGRGGAGNYYSKQDIADATKNATDIESQTSSHTHTQAHSTSSPAPEYQHTGRGGAGNWVQPSELKSHGLAQQSEDMHSTETTRPAEAPAQRVMGSSKPTYRGGRGGAGNYFDDGEEARRIEEERVEEERRKREVQGRVEEDVERGLKRPERAYSGN</sequence>
<keyword evidence="3" id="KW-1185">Reference proteome</keyword>
<feature type="compositionally biased region" description="Basic and acidic residues" evidence="1">
    <location>
        <begin position="123"/>
        <end position="163"/>
    </location>
</feature>
<dbReference type="EMBL" id="JAFJYH010000328">
    <property type="protein sequence ID" value="KAG4413203.1"/>
    <property type="molecule type" value="Genomic_DNA"/>
</dbReference>
<feature type="compositionally biased region" description="Low complexity" evidence="1">
    <location>
        <begin position="34"/>
        <end position="49"/>
    </location>
</feature>
<feature type="region of interest" description="Disordered" evidence="1">
    <location>
        <begin position="27"/>
        <end position="163"/>
    </location>
</feature>
<organism evidence="2 3">
    <name type="scientific">Cadophora malorum</name>
    <dbReference type="NCBI Taxonomy" id="108018"/>
    <lineage>
        <taxon>Eukaryota</taxon>
        <taxon>Fungi</taxon>
        <taxon>Dikarya</taxon>
        <taxon>Ascomycota</taxon>
        <taxon>Pezizomycotina</taxon>
        <taxon>Leotiomycetes</taxon>
        <taxon>Helotiales</taxon>
        <taxon>Ploettnerulaceae</taxon>
        <taxon>Cadophora</taxon>
    </lineage>
</organism>
<dbReference type="Pfam" id="PF12223">
    <property type="entry name" value="DUF3602"/>
    <property type="match status" value="2"/>
</dbReference>
<name>A0A8H7W5L6_9HELO</name>
<comment type="caution">
    <text evidence="2">The sequence shown here is derived from an EMBL/GenBank/DDBJ whole genome shotgun (WGS) entry which is preliminary data.</text>
</comment>
<evidence type="ECO:0000313" key="2">
    <source>
        <dbReference type="EMBL" id="KAG4413203.1"/>
    </source>
</evidence>
<evidence type="ECO:0000256" key="1">
    <source>
        <dbReference type="SAM" id="MobiDB-lite"/>
    </source>
</evidence>
<accession>A0A8H7W5L6</accession>
<dbReference type="AlphaFoldDB" id="A0A8H7W5L6"/>
<dbReference type="Proteomes" id="UP000664132">
    <property type="component" value="Unassembled WGS sequence"/>
</dbReference>
<protein>
    <submittedName>
        <fullName evidence="2">Uncharacterized protein</fullName>
    </submittedName>
</protein>
<dbReference type="InterPro" id="IPR053203">
    <property type="entry name" value="Cisplatin_resist-associated"/>
</dbReference>
<evidence type="ECO:0000313" key="3">
    <source>
        <dbReference type="Proteomes" id="UP000664132"/>
    </source>
</evidence>